<dbReference type="EMBL" id="JACYFG010000038">
    <property type="protein sequence ID" value="MBD5780874.1"/>
    <property type="molecule type" value="Genomic_DNA"/>
</dbReference>
<dbReference type="GO" id="GO:0046872">
    <property type="term" value="F:metal ion binding"/>
    <property type="evidence" value="ECO:0007669"/>
    <property type="project" value="UniProtKB-KW"/>
</dbReference>
<proteinExistence type="predicted"/>
<dbReference type="InterPro" id="IPR052950">
    <property type="entry name" value="CISD"/>
</dbReference>
<protein>
    <submittedName>
        <fullName evidence="6">CDGSH iron-sulfur domain-containing protein</fullName>
    </submittedName>
</protein>
<evidence type="ECO:0000259" key="5">
    <source>
        <dbReference type="SMART" id="SM00704"/>
    </source>
</evidence>
<evidence type="ECO:0000313" key="7">
    <source>
        <dbReference type="Proteomes" id="UP000622317"/>
    </source>
</evidence>
<name>A0A927FAJ3_9BACT</name>
<dbReference type="InterPro" id="IPR042216">
    <property type="entry name" value="MitoNEET_CISD"/>
</dbReference>
<keyword evidence="1" id="KW-0001">2Fe-2S</keyword>
<accession>A0A927FAJ3</accession>
<keyword evidence="3" id="KW-0408">Iron</keyword>
<dbReference type="GO" id="GO:0005737">
    <property type="term" value="C:cytoplasm"/>
    <property type="evidence" value="ECO:0007669"/>
    <property type="project" value="UniProtKB-ARBA"/>
</dbReference>
<dbReference type="GO" id="GO:0051537">
    <property type="term" value="F:2 iron, 2 sulfur cluster binding"/>
    <property type="evidence" value="ECO:0007669"/>
    <property type="project" value="UniProtKB-KW"/>
</dbReference>
<comment type="caution">
    <text evidence="6">The sequence shown here is derived from an EMBL/GenBank/DDBJ whole genome shotgun (WGS) entry which is preliminary data.</text>
</comment>
<reference evidence="6" key="1">
    <citation type="submission" date="2020-09" db="EMBL/GenBank/DDBJ databases">
        <title>Pelagicoccus enzymogenes sp. nov. with an EPS production, isolated from marine sediment.</title>
        <authorList>
            <person name="Feng X."/>
        </authorList>
    </citation>
    <scope>NUCLEOTIDE SEQUENCE</scope>
    <source>
        <strain evidence="6">NFK12</strain>
    </source>
</reference>
<dbReference type="SMART" id="SM00704">
    <property type="entry name" value="ZnF_CDGSH"/>
    <property type="match status" value="2"/>
</dbReference>
<dbReference type="RefSeq" id="WP_191617981.1">
    <property type="nucleotide sequence ID" value="NZ_JACYFG010000038.1"/>
</dbReference>
<evidence type="ECO:0000256" key="3">
    <source>
        <dbReference type="ARBA" id="ARBA00023004"/>
    </source>
</evidence>
<evidence type="ECO:0000256" key="2">
    <source>
        <dbReference type="ARBA" id="ARBA00022723"/>
    </source>
</evidence>
<dbReference type="Proteomes" id="UP000622317">
    <property type="component" value="Unassembled WGS sequence"/>
</dbReference>
<keyword evidence="4" id="KW-0411">Iron-sulfur</keyword>
<dbReference type="AlphaFoldDB" id="A0A927FAJ3"/>
<evidence type="ECO:0000256" key="4">
    <source>
        <dbReference type="ARBA" id="ARBA00023014"/>
    </source>
</evidence>
<evidence type="ECO:0000256" key="1">
    <source>
        <dbReference type="ARBA" id="ARBA00022714"/>
    </source>
</evidence>
<sequence>MVEPKIAAKSPSKVSLQAGKRYAWCTCGQSSGQPFCDGSHKGTGFAPKLFEVEKDGDYFLCQCKRTGKAPFCDGTHSSLG</sequence>
<feature type="domain" description="Iron-binding zinc finger CDGSH type" evidence="5">
    <location>
        <begin position="9"/>
        <end position="46"/>
    </location>
</feature>
<organism evidence="6 7">
    <name type="scientific">Pelagicoccus enzymogenes</name>
    <dbReference type="NCBI Taxonomy" id="2773457"/>
    <lineage>
        <taxon>Bacteria</taxon>
        <taxon>Pseudomonadati</taxon>
        <taxon>Verrucomicrobiota</taxon>
        <taxon>Opitutia</taxon>
        <taxon>Puniceicoccales</taxon>
        <taxon>Pelagicoccaceae</taxon>
        <taxon>Pelagicoccus</taxon>
    </lineage>
</organism>
<keyword evidence="2" id="KW-0479">Metal-binding</keyword>
<dbReference type="Pfam" id="PF09360">
    <property type="entry name" value="zf-CDGSH"/>
    <property type="match status" value="2"/>
</dbReference>
<dbReference type="PANTHER" id="PTHR46491">
    <property type="entry name" value="CDGSH IRON SULFUR DOMAIN PROTEIN HOMOLOG"/>
    <property type="match status" value="1"/>
</dbReference>
<dbReference type="InterPro" id="IPR018967">
    <property type="entry name" value="FeS-contain_CDGSH-typ"/>
</dbReference>
<dbReference type="PANTHER" id="PTHR46491:SF3">
    <property type="entry name" value="CDGSH IRON-SULFUR DOMAIN-CONTAINING PROTEIN 3, MITOCHONDRIAL"/>
    <property type="match status" value="1"/>
</dbReference>
<gene>
    <name evidence="6" type="ORF">IEN85_15350</name>
</gene>
<feature type="domain" description="Iron-binding zinc finger CDGSH type" evidence="5">
    <location>
        <begin position="47"/>
        <end position="80"/>
    </location>
</feature>
<dbReference type="Gene3D" id="3.40.5.90">
    <property type="entry name" value="CDGSH iron-sulfur domain, mitoNEET-type"/>
    <property type="match status" value="2"/>
</dbReference>
<keyword evidence="7" id="KW-1185">Reference proteome</keyword>
<evidence type="ECO:0000313" key="6">
    <source>
        <dbReference type="EMBL" id="MBD5780874.1"/>
    </source>
</evidence>